<proteinExistence type="predicted"/>
<evidence type="ECO:0000259" key="2">
    <source>
        <dbReference type="SMART" id="SM00739"/>
    </source>
</evidence>
<feature type="region of interest" description="Disordered" evidence="1">
    <location>
        <begin position="109"/>
        <end position="168"/>
    </location>
</feature>
<feature type="domain" description="KOW" evidence="2">
    <location>
        <begin position="809"/>
        <end position="836"/>
    </location>
</feature>
<feature type="compositionally biased region" description="Low complexity" evidence="1">
    <location>
        <begin position="222"/>
        <end position="235"/>
    </location>
</feature>
<keyword evidence="4" id="KW-1185">Reference proteome</keyword>
<feature type="compositionally biased region" description="Polar residues" evidence="1">
    <location>
        <begin position="118"/>
        <end position="130"/>
    </location>
</feature>
<dbReference type="EMBL" id="DF842793">
    <property type="protein sequence ID" value="GAT46800.1"/>
    <property type="molecule type" value="Genomic_DNA"/>
</dbReference>
<organism evidence="3 4">
    <name type="scientific">Mycena chlorophos</name>
    <name type="common">Agaric fungus</name>
    <name type="synonym">Agaricus chlorophos</name>
    <dbReference type="NCBI Taxonomy" id="658473"/>
    <lineage>
        <taxon>Eukaryota</taxon>
        <taxon>Fungi</taxon>
        <taxon>Dikarya</taxon>
        <taxon>Basidiomycota</taxon>
        <taxon>Agaricomycotina</taxon>
        <taxon>Agaricomycetes</taxon>
        <taxon>Agaricomycetidae</taxon>
        <taxon>Agaricales</taxon>
        <taxon>Marasmiineae</taxon>
        <taxon>Mycenaceae</taxon>
        <taxon>Mycena</taxon>
    </lineage>
</organism>
<evidence type="ECO:0000256" key="1">
    <source>
        <dbReference type="SAM" id="MobiDB-lite"/>
    </source>
</evidence>
<sequence length="1270" mass="141721">MVVTDGIVVNDGIETPTSREIAAGYWLWTIKCRRSGPVKRWGAGMEERKPGLEIVLVKTTERQRFPRSPRRVGGLGVSALASGKLMPGMPSSPGGCLPSASVGKSSLFIFNTRPPHKPSTSRTISSTQNSRKLEAPNANRRKFRCPTATDSDRRSRRKRPAPLTSSSAASWDHTVEQFFGRWSSVANPVVPIDGAQLPLFLPAPTDEASTLAGEDEITAVGSSSKSAPSLSSHTSNDGEPPRKRQRLRAHSDEAFLRFLDLSAAEANADSDSDEDESAADRRFINDEDDFEPDHSVVAANPLLFPDEPAGLPDDVDELHAISEALTAKYASRPSLLDESLSEVDETALKHAGLAWEYERVPASTFVPELGRVQRPRRGEKVLAGPPPIPTGENQFFLIYTRKNHEYDLLLHLFHTSCVASATAVGLGSGLVVAEIRPGELEWTREHLPAAREQSKLDWKKVRDGSQEFEVLRMLTYKYFCAQLSLFVTQMLNRWERRGPKAISGFEAQSFIRSRCGTSDRISSRVAARWIRFRSGDHAGHLGLLQANPSANGNEPDEWDEILIIPSLGGGRNDEERLCLFDTKHVNAERRNKTFIWCERRFTEGGLEIVGLRRVEPMPYDYDVVPRDAELAMFRRAHVNDQLDLPYIGHTGALQPGDLVVLPNDAPWGSRAGLIFKIRDIETVRDEAGNVRLSKEGDDPHSIKRIRYAWVIQPYDAPWSSSQVWKQRLEAVQTYAVPELRLHLLAFPRRIRPGDRVTSVSPNQMLGISAMVHQVDGPDVVVDHAFAPDDDLAQQTPVQTRIPLRLVFVQFKIGDVVRVIRGRHINKVGFVVAILPAGWIQFYPAEINEGKFVLVDAAQTNIQEARPAPDPAADHAAMQLDFDVEITSNRLVVEADPIRGDAASVAPVIFVPGTHLAFEQFDPNDYRDYQVRRSDQALPSATLERERAKLRREMRKDAVPWLHNIPVRVVGTHPLKGLYGDVQGYSWTIASPSKITNIFERYEKLVITVALDRANGGNKREQIPYKHLAHRGSGLPLYTTSLVKSLAKAMVFDRIQTVPSVDVPLCEARYGPPPSLDDILSLRFLVNNASFVNKRLDVRVATEKEFADTINHWRQPGLAQRSKGKDALCGIEGYLKPLDKPLTDRQWNNMAKIFVGPGQTKYVPYPLLFPRRTVKDSKFEGHIGTFEHVRVIVIGPAVGGSKEWMGKYGRVVLDTPTEWPTRVLTIEFPPCTGSRGLKRELFYEESLCLASNTRIPGNPDTEVTSWEVKKA</sequence>
<evidence type="ECO:0000313" key="4">
    <source>
        <dbReference type="Proteomes" id="UP000815677"/>
    </source>
</evidence>
<name>A0ABQ0L761_MYCCL</name>
<dbReference type="Proteomes" id="UP000815677">
    <property type="component" value="Unassembled WGS sequence"/>
</dbReference>
<gene>
    <name evidence="3" type="ORF">MCHLO_04299</name>
</gene>
<dbReference type="InterPro" id="IPR005824">
    <property type="entry name" value="KOW"/>
</dbReference>
<accession>A0ABQ0L761</accession>
<evidence type="ECO:0000313" key="3">
    <source>
        <dbReference type="EMBL" id="GAT46800.1"/>
    </source>
</evidence>
<protein>
    <recommendedName>
        <fullName evidence="2">KOW domain-containing protein</fullName>
    </recommendedName>
</protein>
<feature type="region of interest" description="Disordered" evidence="1">
    <location>
        <begin position="218"/>
        <end position="246"/>
    </location>
</feature>
<dbReference type="SMART" id="SM00739">
    <property type="entry name" value="KOW"/>
    <property type="match status" value="1"/>
</dbReference>
<reference evidence="3" key="1">
    <citation type="submission" date="2014-09" db="EMBL/GenBank/DDBJ databases">
        <title>Genome sequence of the luminous mushroom Mycena chlorophos for searching fungal bioluminescence genes.</title>
        <authorList>
            <person name="Tanaka Y."/>
            <person name="Kasuga D."/>
            <person name="Oba Y."/>
            <person name="Hase S."/>
            <person name="Sato K."/>
            <person name="Oba Y."/>
            <person name="Sakakibara Y."/>
        </authorList>
    </citation>
    <scope>NUCLEOTIDE SEQUENCE</scope>
</reference>